<dbReference type="EMBL" id="JANPWB010000003">
    <property type="protein sequence ID" value="KAJ1202137.1"/>
    <property type="molecule type" value="Genomic_DNA"/>
</dbReference>
<evidence type="ECO:0000313" key="2">
    <source>
        <dbReference type="Proteomes" id="UP001066276"/>
    </source>
</evidence>
<comment type="caution">
    <text evidence="1">The sequence shown here is derived from an EMBL/GenBank/DDBJ whole genome shotgun (WGS) entry which is preliminary data.</text>
</comment>
<dbReference type="Proteomes" id="UP001066276">
    <property type="component" value="Chromosome 2_1"/>
</dbReference>
<accession>A0AAV7VN82</accession>
<keyword evidence="2" id="KW-1185">Reference proteome</keyword>
<organism evidence="1 2">
    <name type="scientific">Pleurodeles waltl</name>
    <name type="common">Iberian ribbed newt</name>
    <dbReference type="NCBI Taxonomy" id="8319"/>
    <lineage>
        <taxon>Eukaryota</taxon>
        <taxon>Metazoa</taxon>
        <taxon>Chordata</taxon>
        <taxon>Craniata</taxon>
        <taxon>Vertebrata</taxon>
        <taxon>Euteleostomi</taxon>
        <taxon>Amphibia</taxon>
        <taxon>Batrachia</taxon>
        <taxon>Caudata</taxon>
        <taxon>Salamandroidea</taxon>
        <taxon>Salamandridae</taxon>
        <taxon>Pleurodelinae</taxon>
        <taxon>Pleurodeles</taxon>
    </lineage>
</organism>
<evidence type="ECO:0000313" key="1">
    <source>
        <dbReference type="EMBL" id="KAJ1202137.1"/>
    </source>
</evidence>
<reference evidence="1" key="1">
    <citation type="journal article" date="2022" name="bioRxiv">
        <title>Sequencing and chromosome-scale assembly of the giantPleurodeles waltlgenome.</title>
        <authorList>
            <person name="Brown T."/>
            <person name="Elewa A."/>
            <person name="Iarovenko S."/>
            <person name="Subramanian E."/>
            <person name="Araus A.J."/>
            <person name="Petzold A."/>
            <person name="Susuki M."/>
            <person name="Suzuki K.-i.T."/>
            <person name="Hayashi T."/>
            <person name="Toyoda A."/>
            <person name="Oliveira C."/>
            <person name="Osipova E."/>
            <person name="Leigh N.D."/>
            <person name="Simon A."/>
            <person name="Yun M.H."/>
        </authorList>
    </citation>
    <scope>NUCLEOTIDE SEQUENCE</scope>
    <source>
        <strain evidence="1">20211129_DDA</strain>
        <tissue evidence="1">Liver</tissue>
    </source>
</reference>
<sequence>MSARCVTALFDRYTLTGLPRHSAPGNQLFRCQLLLRFALASLSATQLRNSNQSAVPLSAVAPLPARSVKHDRF</sequence>
<gene>
    <name evidence="1" type="ORF">NDU88_005938</name>
</gene>
<name>A0AAV7VN82_PLEWA</name>
<protein>
    <submittedName>
        <fullName evidence="1">Uncharacterized protein</fullName>
    </submittedName>
</protein>
<proteinExistence type="predicted"/>
<dbReference type="AlphaFoldDB" id="A0AAV7VN82"/>